<accession>A0A223HWS0</accession>
<dbReference type="GO" id="GO:0012505">
    <property type="term" value="C:endomembrane system"/>
    <property type="evidence" value="ECO:0007669"/>
    <property type="project" value="UniProtKB-SubCell"/>
</dbReference>
<evidence type="ECO:0000256" key="1">
    <source>
        <dbReference type="ARBA" id="ARBA00004127"/>
    </source>
</evidence>
<sequence length="361" mass="40403">MDALDKAKKFYYDEFEAKQLYSYLAKVESKKEIREIFEELAKIEAKHTKFWYTFLSDRGVKVSSRIHNRSLWFYKVLRTLLGSKLFIILLEMKESNSTDEYYSYYKDPILTEKERQMLSQIIEDELEHEKNLGKQNKEVNFSNIRDFILGMNDGLVEILGTVTGLSAVYQNKPLVVGTSGLVVGIAGALSMAIGAYTSVRSQRQVNEGIKNKMELLFNVSKDRAKEELLNKLNDSGIPDDVSREVVEKLSDNENAMANLLVEEVKENEIKSALYTGLAYLAGLIFPVIPYFFITSSSLIALLFSVVFAAIALSIVGAVVSIASESLSIKSKIIEMVLSGIGAAVLSYLFGTIVQLVFGINA</sequence>
<reference evidence="7 8" key="1">
    <citation type="submission" date="2016-08" db="EMBL/GenBank/DDBJ databases">
        <title>A novel genetic cassette of butanologenic Thermoanaerobacterium thermosaccharolyticum that directly convert cellulose to butanol.</title>
        <authorList>
            <person name="Li T."/>
            <person name="He J."/>
        </authorList>
    </citation>
    <scope>NUCLEOTIDE SEQUENCE [LARGE SCALE GENOMIC DNA]</scope>
    <source>
        <strain evidence="7 8">TG57</strain>
    </source>
</reference>
<dbReference type="GO" id="GO:0016491">
    <property type="term" value="F:oxidoreductase activity"/>
    <property type="evidence" value="ECO:0007669"/>
    <property type="project" value="InterPro"/>
</dbReference>
<feature type="transmembrane region" description="Helical" evidence="5">
    <location>
        <begin position="272"/>
        <end position="292"/>
    </location>
</feature>
<feature type="domain" description="Rubrerythrin diiron-binding" evidence="6">
    <location>
        <begin position="13"/>
        <end position="132"/>
    </location>
</feature>
<evidence type="ECO:0000256" key="2">
    <source>
        <dbReference type="ARBA" id="ARBA00022692"/>
    </source>
</evidence>
<keyword evidence="3 5" id="KW-1133">Transmembrane helix</keyword>
<dbReference type="InterPro" id="IPR008217">
    <property type="entry name" value="Ccc1_fam"/>
</dbReference>
<evidence type="ECO:0000256" key="5">
    <source>
        <dbReference type="SAM" id="Phobius"/>
    </source>
</evidence>
<evidence type="ECO:0000259" key="6">
    <source>
        <dbReference type="Pfam" id="PF02915"/>
    </source>
</evidence>
<dbReference type="EMBL" id="CP016893">
    <property type="protein sequence ID" value="AST56921.1"/>
    <property type="molecule type" value="Genomic_DNA"/>
</dbReference>
<dbReference type="InterPro" id="IPR012347">
    <property type="entry name" value="Ferritin-like"/>
</dbReference>
<dbReference type="InterPro" id="IPR003251">
    <property type="entry name" value="Rr_diiron-bd_dom"/>
</dbReference>
<feature type="transmembrane region" description="Helical" evidence="5">
    <location>
        <begin position="174"/>
        <end position="196"/>
    </location>
</feature>
<feature type="transmembrane region" description="Helical" evidence="5">
    <location>
        <begin position="335"/>
        <end position="357"/>
    </location>
</feature>
<evidence type="ECO:0000313" key="8">
    <source>
        <dbReference type="Proteomes" id="UP000214975"/>
    </source>
</evidence>
<keyword evidence="2 5" id="KW-0812">Transmembrane</keyword>
<dbReference type="SUPFAM" id="SSF47240">
    <property type="entry name" value="Ferritin-like"/>
    <property type="match status" value="1"/>
</dbReference>
<organism evidence="7 8">
    <name type="scientific">Thermoanaerobacterium thermosaccharolyticum</name>
    <name type="common">Clostridium thermosaccharolyticum</name>
    <dbReference type="NCBI Taxonomy" id="1517"/>
    <lineage>
        <taxon>Bacteria</taxon>
        <taxon>Bacillati</taxon>
        <taxon>Bacillota</taxon>
        <taxon>Clostridia</taxon>
        <taxon>Thermoanaerobacterales</taxon>
        <taxon>Thermoanaerobacteraceae</taxon>
        <taxon>Thermoanaerobacterium</taxon>
    </lineage>
</organism>
<dbReference type="InterPro" id="IPR039376">
    <property type="entry name" value="Ferritin_CCC1_N"/>
</dbReference>
<feature type="transmembrane region" description="Helical" evidence="5">
    <location>
        <begin position="298"/>
        <end position="323"/>
    </location>
</feature>
<dbReference type="GO" id="GO:0046872">
    <property type="term" value="F:metal ion binding"/>
    <property type="evidence" value="ECO:0007669"/>
    <property type="project" value="InterPro"/>
</dbReference>
<dbReference type="CDD" id="cd02431">
    <property type="entry name" value="Ferritin_CCC1_C"/>
    <property type="match status" value="1"/>
</dbReference>
<dbReference type="AlphaFoldDB" id="A0A223HWS0"/>
<dbReference type="InterPro" id="IPR009078">
    <property type="entry name" value="Ferritin-like_SF"/>
</dbReference>
<dbReference type="Proteomes" id="UP000214975">
    <property type="component" value="Chromosome"/>
</dbReference>
<dbReference type="PANTHER" id="PTHR31851">
    <property type="entry name" value="FE(2+)/MN(2+) TRANSPORTER PCL1"/>
    <property type="match status" value="1"/>
</dbReference>
<dbReference type="GO" id="GO:0030026">
    <property type="term" value="P:intracellular manganese ion homeostasis"/>
    <property type="evidence" value="ECO:0007669"/>
    <property type="project" value="InterPro"/>
</dbReference>
<evidence type="ECO:0000256" key="4">
    <source>
        <dbReference type="ARBA" id="ARBA00023136"/>
    </source>
</evidence>
<name>A0A223HWS0_THETR</name>
<evidence type="ECO:0000256" key="3">
    <source>
        <dbReference type="ARBA" id="ARBA00022989"/>
    </source>
</evidence>
<dbReference type="RefSeq" id="WP_015312355.1">
    <property type="nucleotide sequence ID" value="NZ_CP016893.1"/>
</dbReference>
<dbReference type="Pfam" id="PF01988">
    <property type="entry name" value="VIT1"/>
    <property type="match status" value="1"/>
</dbReference>
<dbReference type="Pfam" id="PF02915">
    <property type="entry name" value="Rubrerythrin"/>
    <property type="match status" value="1"/>
</dbReference>
<evidence type="ECO:0000313" key="7">
    <source>
        <dbReference type="EMBL" id="AST56921.1"/>
    </source>
</evidence>
<gene>
    <name evidence="7" type="ORF">Thert_00769</name>
</gene>
<comment type="subcellular location">
    <subcellularLocation>
        <location evidence="1">Endomembrane system</location>
        <topology evidence="1">Multi-pass membrane protein</topology>
    </subcellularLocation>
</comment>
<dbReference type="GO" id="GO:0005384">
    <property type="term" value="F:manganese ion transmembrane transporter activity"/>
    <property type="evidence" value="ECO:0007669"/>
    <property type="project" value="InterPro"/>
</dbReference>
<keyword evidence="4 5" id="KW-0472">Membrane</keyword>
<protein>
    <submittedName>
        <fullName evidence="7">Membrane protein</fullName>
    </submittedName>
</protein>
<dbReference type="CDD" id="cd01044">
    <property type="entry name" value="Ferritin_CCC1_N"/>
    <property type="match status" value="1"/>
</dbReference>
<proteinExistence type="predicted"/>
<dbReference type="Gene3D" id="1.20.1260.10">
    <property type="match status" value="1"/>
</dbReference>